<accession>A0A941I9N9</accession>
<evidence type="ECO:0000313" key="2">
    <source>
        <dbReference type="Proteomes" id="UP000675284"/>
    </source>
</evidence>
<sequence>MGKKKYYINMGSGEISKIKYDNNDNFVIHATDDEIVLLREKFNEMNAAGVTTFFRAHVPVTPYHNDQSNDDYDDEMTEAYRMIYELGDESAKEHIKHMGILGDRPL</sequence>
<protein>
    <submittedName>
        <fullName evidence="1">Hydrolase</fullName>
    </submittedName>
</protein>
<gene>
    <name evidence="1" type="ORF">KCX74_00750</name>
</gene>
<organism evidence="1 2">
    <name type="scientific">Virgibacillus salarius</name>
    <dbReference type="NCBI Taxonomy" id="447199"/>
    <lineage>
        <taxon>Bacteria</taxon>
        <taxon>Bacillati</taxon>
        <taxon>Bacillota</taxon>
        <taxon>Bacilli</taxon>
        <taxon>Bacillales</taxon>
        <taxon>Bacillaceae</taxon>
        <taxon>Virgibacillus</taxon>
    </lineage>
</organism>
<proteinExistence type="predicted"/>
<reference evidence="1" key="1">
    <citation type="submission" date="2021-04" db="EMBL/GenBank/DDBJ databases">
        <title>Isolation and polyphasic classification of algal microorganism.</title>
        <authorList>
            <person name="Wang S."/>
        </authorList>
    </citation>
    <scope>NUCLEOTIDE SEQUENCE</scope>
    <source>
        <strain evidence="1">720a</strain>
    </source>
</reference>
<keyword evidence="1" id="KW-0378">Hydrolase</keyword>
<evidence type="ECO:0000313" key="1">
    <source>
        <dbReference type="EMBL" id="MBR7794567.1"/>
    </source>
</evidence>
<name>A0A941I9N9_9BACI</name>
<keyword evidence="2" id="KW-1185">Reference proteome</keyword>
<dbReference type="AlphaFoldDB" id="A0A941I9N9"/>
<dbReference type="GO" id="GO:0016787">
    <property type="term" value="F:hydrolase activity"/>
    <property type="evidence" value="ECO:0007669"/>
    <property type="project" value="UniProtKB-KW"/>
</dbReference>
<dbReference type="EMBL" id="JAGSOT010000001">
    <property type="protein sequence ID" value="MBR7794567.1"/>
    <property type="molecule type" value="Genomic_DNA"/>
</dbReference>
<dbReference type="Proteomes" id="UP000675284">
    <property type="component" value="Unassembled WGS sequence"/>
</dbReference>
<comment type="caution">
    <text evidence="1">The sequence shown here is derived from an EMBL/GenBank/DDBJ whole genome shotgun (WGS) entry which is preliminary data.</text>
</comment>
<dbReference type="RefSeq" id="WP_026681507.1">
    <property type="nucleotide sequence ID" value="NZ_BAAACY010000078.1"/>
</dbReference>